<dbReference type="PANTHER" id="PTHR10638:SF91">
    <property type="entry name" value="AMINE OXIDASE"/>
    <property type="match status" value="1"/>
</dbReference>
<comment type="PTM">
    <text evidence="10 11">Topaquinone (TPQ) is generated by copper-dependent autoxidation of a specific tyrosyl residue.</text>
</comment>
<evidence type="ECO:0000256" key="1">
    <source>
        <dbReference type="ARBA" id="ARBA00001935"/>
    </source>
</evidence>
<dbReference type="SUPFAM" id="SSF54416">
    <property type="entry name" value="Amine oxidase N-terminal region"/>
    <property type="match status" value="2"/>
</dbReference>
<dbReference type="Gene3D" id="2.70.98.20">
    <property type="entry name" value="Copper amine oxidase, catalytic domain"/>
    <property type="match status" value="1"/>
</dbReference>
<dbReference type="Gene3D" id="3.10.450.40">
    <property type="match status" value="2"/>
</dbReference>
<keyword evidence="7 11" id="KW-0186">Copper</keyword>
<keyword evidence="8" id="KW-1015">Disulfide bond</keyword>
<dbReference type="GO" id="GO:0048038">
    <property type="term" value="F:quinone binding"/>
    <property type="evidence" value="ECO:0007669"/>
    <property type="project" value="InterPro"/>
</dbReference>
<dbReference type="InParanoid" id="E9EAG8"/>
<dbReference type="Proteomes" id="UP000002499">
    <property type="component" value="Unassembled WGS sequence"/>
</dbReference>
<dbReference type="FunFam" id="2.70.98.20:FF:000001">
    <property type="entry name" value="Amine oxidase"/>
    <property type="match status" value="1"/>
</dbReference>
<evidence type="ECO:0000256" key="7">
    <source>
        <dbReference type="ARBA" id="ARBA00023008"/>
    </source>
</evidence>
<evidence type="ECO:0000256" key="8">
    <source>
        <dbReference type="ARBA" id="ARBA00023157"/>
    </source>
</evidence>
<dbReference type="GeneID" id="19251177"/>
<evidence type="ECO:0000256" key="4">
    <source>
        <dbReference type="ARBA" id="ARBA00022723"/>
    </source>
</evidence>
<dbReference type="GO" id="GO:0008131">
    <property type="term" value="F:primary methylamine oxidase activity"/>
    <property type="evidence" value="ECO:0007669"/>
    <property type="project" value="InterPro"/>
</dbReference>
<keyword evidence="6 11" id="KW-0560">Oxidoreductase</keyword>
<dbReference type="KEGG" id="maw:19251177"/>
<evidence type="ECO:0000256" key="6">
    <source>
        <dbReference type="ARBA" id="ARBA00023002"/>
    </source>
</evidence>
<keyword evidence="14" id="KW-1185">Reference proteome</keyword>
<dbReference type="AlphaFoldDB" id="E9EAG8"/>
<dbReference type="GO" id="GO:0005507">
    <property type="term" value="F:copper ion binding"/>
    <property type="evidence" value="ECO:0007669"/>
    <property type="project" value="InterPro"/>
</dbReference>
<dbReference type="Pfam" id="PF01179">
    <property type="entry name" value="Cu_amine_oxid"/>
    <property type="match status" value="1"/>
</dbReference>
<dbReference type="EC" id="1.4.3.-" evidence="11"/>
<feature type="domain" description="Copper amine oxidase catalytic" evidence="12">
    <location>
        <begin position="257"/>
        <end position="658"/>
    </location>
</feature>
<dbReference type="eggNOG" id="KOG1186">
    <property type="taxonomic scope" value="Eukaryota"/>
</dbReference>
<organism evidence="14">
    <name type="scientific">Metarhizium acridum (strain CQMa 102)</name>
    <dbReference type="NCBI Taxonomy" id="655827"/>
    <lineage>
        <taxon>Eukaryota</taxon>
        <taxon>Fungi</taxon>
        <taxon>Dikarya</taxon>
        <taxon>Ascomycota</taxon>
        <taxon>Pezizomycotina</taxon>
        <taxon>Sordariomycetes</taxon>
        <taxon>Hypocreomycetidae</taxon>
        <taxon>Hypocreales</taxon>
        <taxon>Clavicipitaceae</taxon>
        <taxon>Metarhizium</taxon>
    </lineage>
</organism>
<dbReference type="InterPro" id="IPR016182">
    <property type="entry name" value="Cu_amine_oxidase_N-reg"/>
</dbReference>
<dbReference type="OrthoDB" id="5379943at2759"/>
<dbReference type="PROSITE" id="PS01164">
    <property type="entry name" value="COPPER_AMINE_OXID_1"/>
    <property type="match status" value="1"/>
</dbReference>
<feature type="active site" description="Schiff-base intermediate with substrate; via topaquinone" evidence="9">
    <location>
        <position position="415"/>
    </location>
</feature>
<dbReference type="HOGENOM" id="CLU_011500_3_1_1"/>
<name>E9EAG8_METAQ</name>
<sequence>MSVKHPLDLLSADEIRIASAAIRRARKSPLFFRNIFNLEPPKAQLIPFLDTEHAGTLCAGTPRPPRRARAQYDVIEHDGNRYYMESTIDLATGEEVDKRRLHPKQRASFTVDEFQEFIDHALASPIFQSAVAEMELPSGWEVAIDPWPYGGSDFGDDYTTRLTQLFCFARDMTKGNDDVNHYSFPLPICAVMDTATKQLVRVERLPTGGHGDQDDDFAVKIIGPGFAAPKKPTEHCGPADYVPEMLTQPVRSDLKPLNVLQPEGASFTVTDNSLLEWQKWRLRISFTPRECAVLHDIHFDNRSVLHRLSFSELTVPYCDPRPPYHRKQAFDYGDAGAGRTANNLGLGCDCLGAIKYLDATLVTPTGEPSLAKNICCIHETDDGILWKHTNLMTDRAVVVRNRKLVIQYVITLGNYEYIFSYQLDLAGGIYLETRPTGVMSPVGIDQGKTSPYGTVVGPGVLAQNHQHIFAVRIDPAIDGHANTVTMEDSVPMPMEPTKNPYGNGYEVQSTIITKSTHIDASPLTNRVVKISNPSKTNPISGRPVSYKFAPAPTQLLMADAASDIGRRAKFARHHVWVTRHADYEFWAGGEFTNMSREEEGGCHDAAARNDDVENTDVVVWAVFGFTHSPRVEDWPVMPVERHELHLRPVDFFDANPALDVPSHRNTASVLVDGECYVNGA</sequence>
<feature type="active site" description="Proton acceptor" evidence="9">
    <location>
        <position position="331"/>
    </location>
</feature>
<evidence type="ECO:0000313" key="13">
    <source>
        <dbReference type="EMBL" id="EFY87077.1"/>
    </source>
</evidence>
<keyword evidence="5 9" id="KW-0801">TPQ</keyword>
<dbReference type="InterPro" id="IPR015798">
    <property type="entry name" value="Cu_amine_oxidase_C"/>
</dbReference>
<feature type="modified residue" description="2',4',5'-topaquinone" evidence="10">
    <location>
        <position position="415"/>
    </location>
</feature>
<comment type="subunit">
    <text evidence="3">Homodimer.</text>
</comment>
<comment type="cofactor">
    <cofactor evidence="11">
        <name>Cu cation</name>
        <dbReference type="ChEBI" id="CHEBI:23378"/>
    </cofactor>
    <text evidence="11">Contains 1 topaquinone per subunit.</text>
</comment>
<accession>E9EAG8</accession>
<dbReference type="STRING" id="655827.E9EAG8"/>
<evidence type="ECO:0000256" key="9">
    <source>
        <dbReference type="PIRSR" id="PIRSR600269-50"/>
    </source>
</evidence>
<keyword evidence="4 11" id="KW-0479">Metal-binding</keyword>
<dbReference type="InterPro" id="IPR036460">
    <property type="entry name" value="Cu_amine_oxidase_C_sf"/>
</dbReference>
<evidence type="ECO:0000256" key="5">
    <source>
        <dbReference type="ARBA" id="ARBA00022772"/>
    </source>
</evidence>
<dbReference type="EMBL" id="GL698533">
    <property type="protein sequence ID" value="EFY87077.1"/>
    <property type="molecule type" value="Genomic_DNA"/>
</dbReference>
<comment type="similarity">
    <text evidence="2 11">Belongs to the copper/topaquinone oxidase family.</text>
</comment>
<evidence type="ECO:0000259" key="12">
    <source>
        <dbReference type="Pfam" id="PF01179"/>
    </source>
</evidence>
<gene>
    <name evidence="13" type="ORF">MAC_06866</name>
</gene>
<dbReference type="OMA" id="HCIANEY"/>
<evidence type="ECO:0000256" key="11">
    <source>
        <dbReference type="RuleBase" id="RU000672"/>
    </source>
</evidence>
<evidence type="ECO:0000313" key="14">
    <source>
        <dbReference type="Proteomes" id="UP000002499"/>
    </source>
</evidence>
<evidence type="ECO:0000256" key="2">
    <source>
        <dbReference type="ARBA" id="ARBA00007983"/>
    </source>
</evidence>
<proteinExistence type="inferred from homology"/>
<dbReference type="InterPro" id="IPR049948">
    <property type="entry name" value="Cu_Am_ox_TPQ-bd"/>
</dbReference>
<reference evidence="13 14" key="1">
    <citation type="journal article" date="2011" name="PLoS Genet.">
        <title>Genome sequencing and comparative transcriptomics of the model entomopathogenic fungi Metarhizium anisopliae and M. acridum.</title>
        <authorList>
            <person name="Gao Q."/>
            <person name="Jin K."/>
            <person name="Ying S.H."/>
            <person name="Zhang Y."/>
            <person name="Xiao G."/>
            <person name="Shang Y."/>
            <person name="Duan Z."/>
            <person name="Hu X."/>
            <person name="Xie X.Q."/>
            <person name="Zhou G."/>
            <person name="Peng G."/>
            <person name="Luo Z."/>
            <person name="Huang W."/>
            <person name="Wang B."/>
            <person name="Fang W."/>
            <person name="Wang S."/>
            <person name="Zhong Y."/>
            <person name="Ma L.J."/>
            <person name="St Leger R.J."/>
            <person name="Zhao G.P."/>
            <person name="Pei Y."/>
            <person name="Feng M.G."/>
            <person name="Xia Y."/>
            <person name="Wang C."/>
        </authorList>
    </citation>
    <scope>NUCLEOTIDE SEQUENCE [LARGE SCALE GENOMIC DNA]</scope>
    <source>
        <strain evidence="13 14">CQMa 102</strain>
    </source>
</reference>
<dbReference type="SUPFAM" id="SSF49998">
    <property type="entry name" value="Amine oxidase catalytic domain"/>
    <property type="match status" value="1"/>
</dbReference>
<comment type="cofactor">
    <cofactor evidence="1">
        <name>Cu cation</name>
        <dbReference type="ChEBI" id="CHEBI:23378"/>
    </cofactor>
</comment>
<evidence type="ECO:0000256" key="3">
    <source>
        <dbReference type="ARBA" id="ARBA00011738"/>
    </source>
</evidence>
<evidence type="ECO:0000256" key="10">
    <source>
        <dbReference type="PIRSR" id="PIRSR600269-51"/>
    </source>
</evidence>
<dbReference type="PANTHER" id="PTHR10638">
    <property type="entry name" value="COPPER AMINE OXIDASE"/>
    <property type="match status" value="1"/>
</dbReference>
<protein>
    <recommendedName>
        <fullName evidence="11">Amine oxidase</fullName>
        <ecNumber evidence="11">1.4.3.-</ecNumber>
    </recommendedName>
</protein>
<dbReference type="InterPro" id="IPR000269">
    <property type="entry name" value="Cu_amine_oxidase"/>
</dbReference>
<dbReference type="GO" id="GO:0009308">
    <property type="term" value="P:amine metabolic process"/>
    <property type="evidence" value="ECO:0007669"/>
    <property type="project" value="UniProtKB-UniRule"/>
</dbReference>